<dbReference type="SMART" id="SM01189">
    <property type="entry name" value="ELM2"/>
    <property type="match status" value="1"/>
</dbReference>
<feature type="domain" description="ARID" evidence="2">
    <location>
        <begin position="32"/>
        <end position="127"/>
    </location>
</feature>
<dbReference type="PANTHER" id="PTHR46872">
    <property type="entry name" value="DNA BINDING PROTEIN"/>
    <property type="match status" value="1"/>
</dbReference>
<sequence>MDSVAAVLAILSKLQSLGFCADLRIPDAAAASDPSEAFDAVLAAFLREAYLGGREARPIPAALGDGRSVDLLRLFLAVRAAGGCAGVTSSPGGWAAAAESAGVDPALAAPVKLLFAKYLGALDRWIQRLEEAHGPFLDGVGSKRQELFNGANGVEEEEEALLDGNERERQRVKLKRKRGDMAGMLGWVREIAENAGDGDAVAAGSVDEYCSMALAVRNAVTRKRVRRASMLNGSHFQEVLPMPCDCCMSPASVGVCKKAKLLNSSLMLIEEDNNLAGQGKCKTIMQHSSSNGWHFTSQQKNEIPLGPDYQAQMPQWTGEVPVNYDDPETLKWLGTKVWPPINENCKALSCGDPIGKGREVVCGCNHPGSVECVRFHVAERRFKLKRELGMAFYAWGFDRMGEEIALSWTDEEEASFKAVAQRNALGRNFWNRLHLFFQLKGRKELVSYYFNCFLLRRRCYQNRITPKNIDSDDEEETEFRFLGNRLGHSAAKYHNTKHTICIENTHSMDLDE</sequence>
<dbReference type="InterPro" id="IPR000949">
    <property type="entry name" value="ELM2_dom"/>
</dbReference>
<dbReference type="Pfam" id="PF01388">
    <property type="entry name" value="ARID"/>
    <property type="match status" value="1"/>
</dbReference>
<dbReference type="EMBL" id="CAXIPR030000637">
    <property type="protein sequence ID" value="CAM0146592.1"/>
    <property type="molecule type" value="Genomic_DNA"/>
</dbReference>
<dbReference type="InterPro" id="IPR036431">
    <property type="entry name" value="ARID_dom_sf"/>
</dbReference>
<gene>
    <name evidence="6" type="ORF">URODEC1_LOCUS120151</name>
    <name evidence="4" type="ORF">URODEC1_LOCUS74174</name>
    <name evidence="5" type="ORF">URODEC1_LOCUS80019</name>
</gene>
<dbReference type="InterPro" id="IPR001606">
    <property type="entry name" value="ARID_dom"/>
</dbReference>
<keyword evidence="7" id="KW-1185">Reference proteome</keyword>
<dbReference type="SUPFAM" id="SSF46774">
    <property type="entry name" value="ARID-like"/>
    <property type="match status" value="1"/>
</dbReference>
<dbReference type="InterPro" id="IPR001005">
    <property type="entry name" value="SANT/Myb"/>
</dbReference>
<evidence type="ECO:0000313" key="4">
    <source>
        <dbReference type="EMBL" id="CAL5018312.1"/>
    </source>
</evidence>
<dbReference type="CDD" id="cd16100">
    <property type="entry name" value="ARID"/>
    <property type="match status" value="1"/>
</dbReference>
<keyword evidence="1" id="KW-0539">Nucleus</keyword>
<dbReference type="PROSITE" id="PS51011">
    <property type="entry name" value="ARID"/>
    <property type="match status" value="1"/>
</dbReference>
<dbReference type="EMBL" id="OZ075140">
    <property type="protein sequence ID" value="CAL5028733.1"/>
    <property type="molecule type" value="Genomic_DNA"/>
</dbReference>
<name>A0ABC9GY10_9POAL</name>
<evidence type="ECO:0008006" key="8">
    <source>
        <dbReference type="Google" id="ProtNLM"/>
    </source>
</evidence>
<reference evidence="6 7" key="1">
    <citation type="submission" date="2024-10" db="EMBL/GenBank/DDBJ databases">
        <authorList>
            <person name="Ryan C."/>
        </authorList>
    </citation>
    <scope>NUCLEOTIDE SEQUENCE [LARGE SCALE GENOMIC DNA]</scope>
</reference>
<evidence type="ECO:0000259" key="3">
    <source>
        <dbReference type="PROSITE" id="PS51156"/>
    </source>
</evidence>
<evidence type="ECO:0000313" key="5">
    <source>
        <dbReference type="EMBL" id="CAL5028733.1"/>
    </source>
</evidence>
<dbReference type="PANTHER" id="PTHR46872:SF10">
    <property type="entry name" value="MYB-LIKE DOMAIN-CONTAINING PROTEIN"/>
    <property type="match status" value="1"/>
</dbReference>
<dbReference type="CDD" id="cd00167">
    <property type="entry name" value="SANT"/>
    <property type="match status" value="1"/>
</dbReference>
<evidence type="ECO:0000313" key="6">
    <source>
        <dbReference type="EMBL" id="CAM0146592.1"/>
    </source>
</evidence>
<protein>
    <recommendedName>
        <fullName evidence="8">AT-rich interactive domain-containing protein 2</fullName>
    </recommendedName>
</protein>
<organism evidence="6 7">
    <name type="scientific">Urochloa decumbens</name>
    <dbReference type="NCBI Taxonomy" id="240449"/>
    <lineage>
        <taxon>Eukaryota</taxon>
        <taxon>Viridiplantae</taxon>
        <taxon>Streptophyta</taxon>
        <taxon>Embryophyta</taxon>
        <taxon>Tracheophyta</taxon>
        <taxon>Spermatophyta</taxon>
        <taxon>Magnoliopsida</taxon>
        <taxon>Liliopsida</taxon>
        <taxon>Poales</taxon>
        <taxon>Poaceae</taxon>
        <taxon>PACMAD clade</taxon>
        <taxon>Panicoideae</taxon>
        <taxon>Panicodae</taxon>
        <taxon>Paniceae</taxon>
        <taxon>Melinidinae</taxon>
        <taxon>Urochloa</taxon>
    </lineage>
</organism>
<dbReference type="Proteomes" id="UP001497457">
    <property type="component" value="Chromosome 30rd"/>
</dbReference>
<dbReference type="PROSITE" id="PS51156">
    <property type="entry name" value="ELM2"/>
    <property type="match status" value="1"/>
</dbReference>
<evidence type="ECO:0000313" key="7">
    <source>
        <dbReference type="Proteomes" id="UP001497457"/>
    </source>
</evidence>
<dbReference type="EMBL" id="OZ075139">
    <property type="protein sequence ID" value="CAL5018312.1"/>
    <property type="molecule type" value="Genomic_DNA"/>
</dbReference>
<dbReference type="AlphaFoldDB" id="A0ABC9GY10"/>
<feature type="domain" description="ELM2" evidence="3">
    <location>
        <begin position="301"/>
        <end position="454"/>
    </location>
</feature>
<accession>A0ABC9GY10</accession>
<dbReference type="Proteomes" id="UP001497457">
    <property type="component" value="Chromosome 29rd"/>
</dbReference>
<dbReference type="Proteomes" id="UP001497457">
    <property type="component" value="Unassembled WGS sequence"/>
</dbReference>
<evidence type="ECO:0000256" key="1">
    <source>
        <dbReference type="ARBA" id="ARBA00023242"/>
    </source>
</evidence>
<dbReference type="Gene3D" id="1.10.150.60">
    <property type="entry name" value="ARID DNA-binding domain"/>
    <property type="match status" value="1"/>
</dbReference>
<dbReference type="SMART" id="SM00501">
    <property type="entry name" value="BRIGHT"/>
    <property type="match status" value="1"/>
</dbReference>
<proteinExistence type="predicted"/>
<evidence type="ECO:0000259" key="2">
    <source>
        <dbReference type="PROSITE" id="PS51011"/>
    </source>
</evidence>